<organism evidence="1 2">
    <name type="scientific">Paraburkholderia tuberum</name>
    <dbReference type="NCBI Taxonomy" id="157910"/>
    <lineage>
        <taxon>Bacteria</taxon>
        <taxon>Pseudomonadati</taxon>
        <taxon>Pseudomonadota</taxon>
        <taxon>Betaproteobacteria</taxon>
        <taxon>Burkholderiales</taxon>
        <taxon>Burkholderiaceae</taxon>
        <taxon>Paraburkholderia</taxon>
    </lineage>
</organism>
<name>A0A1H1JAV8_9BURK</name>
<dbReference type="EMBL" id="FNKX01000002">
    <property type="protein sequence ID" value="SDR47127.1"/>
    <property type="molecule type" value="Genomic_DNA"/>
</dbReference>
<protein>
    <submittedName>
        <fullName evidence="1">Uncharacterized protein</fullName>
    </submittedName>
</protein>
<proteinExistence type="predicted"/>
<sequence>MGADSIRVPYLLTIQGKIMLNIKATEALAVLDSIQPSNQAAGAETTGWVPVSAFHKLLAVIQAGTLGASATINAKLQQAQDATGTGAKDVTGEAITAITASNSIAAINLDPAQLDVANGFSFVQLSVTVGTAASLTSALLLGFAPRYAPASDANNASVAQIVG</sequence>
<reference evidence="2" key="1">
    <citation type="submission" date="2016-10" db="EMBL/GenBank/DDBJ databases">
        <authorList>
            <person name="Varghese N."/>
            <person name="Submissions S."/>
        </authorList>
    </citation>
    <scope>NUCLEOTIDE SEQUENCE [LARGE SCALE GENOMIC DNA]</scope>
    <source>
        <strain evidence="2">DUS833</strain>
    </source>
</reference>
<dbReference type="STRING" id="157910.SAMN05445850_4511"/>
<accession>A0A1H1JAV8</accession>
<keyword evidence="2" id="KW-1185">Reference proteome</keyword>
<gene>
    <name evidence="1" type="ORF">SAMN05445850_4511</name>
</gene>
<evidence type="ECO:0000313" key="2">
    <source>
        <dbReference type="Proteomes" id="UP000199365"/>
    </source>
</evidence>
<evidence type="ECO:0000313" key="1">
    <source>
        <dbReference type="EMBL" id="SDR47127.1"/>
    </source>
</evidence>
<dbReference type="AlphaFoldDB" id="A0A1H1JAV8"/>
<dbReference type="Proteomes" id="UP000199365">
    <property type="component" value="Unassembled WGS sequence"/>
</dbReference>